<proteinExistence type="predicted"/>
<dbReference type="Pfam" id="PF08751">
    <property type="entry name" value="TrwC"/>
    <property type="match status" value="1"/>
</dbReference>
<reference evidence="2 3" key="1">
    <citation type="submission" date="2017-06" db="EMBL/GenBank/DDBJ databases">
        <title>Genome sequence of Acetobacter pasteurianus subsp. pasteurianus strain SRCM101468.</title>
        <authorList>
            <person name="Cho S.H."/>
        </authorList>
    </citation>
    <scope>NUCLEOTIDE SEQUENCE [LARGE SCALE GENOMIC DNA]</scope>
    <source>
        <strain evidence="2 3">SRCM101468</strain>
        <plasmid evidence="3">pap1468-1</plasmid>
    </source>
</reference>
<evidence type="ECO:0000259" key="1">
    <source>
        <dbReference type="Pfam" id="PF08751"/>
    </source>
</evidence>
<dbReference type="EMBL" id="CP021923">
    <property type="protein sequence ID" value="ASC07235.1"/>
    <property type="molecule type" value="Genomic_DNA"/>
</dbReference>
<organism evidence="2 3">
    <name type="scientific">Acetobacter pasteurianus subsp. pasteurianus</name>
    <dbReference type="NCBI Taxonomy" id="481145"/>
    <lineage>
        <taxon>Bacteria</taxon>
        <taxon>Pseudomonadati</taxon>
        <taxon>Pseudomonadota</taxon>
        <taxon>Alphaproteobacteria</taxon>
        <taxon>Acetobacterales</taxon>
        <taxon>Acetobacteraceae</taxon>
        <taxon>Acetobacter</taxon>
    </lineage>
</organism>
<dbReference type="SUPFAM" id="SSF55464">
    <property type="entry name" value="Origin of replication-binding domain, RBD-like"/>
    <property type="match status" value="1"/>
</dbReference>
<name>A0AAC9SSW6_ACEPA</name>
<gene>
    <name evidence="2" type="ORF">S101468_03034</name>
</gene>
<protein>
    <recommendedName>
        <fullName evidence="1">TrwC relaxase domain-containing protein</fullName>
    </recommendedName>
</protein>
<evidence type="ECO:0000313" key="2">
    <source>
        <dbReference type="EMBL" id="ASC07235.1"/>
    </source>
</evidence>
<feature type="domain" description="TrwC relaxase" evidence="1">
    <location>
        <begin position="5"/>
        <end position="143"/>
    </location>
</feature>
<dbReference type="InterPro" id="IPR014862">
    <property type="entry name" value="TrwC"/>
</dbReference>
<dbReference type="Proteomes" id="UP000196816">
    <property type="component" value="Plasmid pAP1468-1"/>
</dbReference>
<dbReference type="RefSeq" id="WP_012813296.1">
    <property type="nucleotide sequence ID" value="NZ_CP021923.1"/>
</dbReference>
<accession>A0AAC9SSW6</accession>
<keyword evidence="2" id="KW-0614">Plasmid</keyword>
<geneLocation type="plasmid" evidence="3">
    <name>pap1468-1</name>
</geneLocation>
<evidence type="ECO:0000313" key="3">
    <source>
        <dbReference type="Proteomes" id="UP000196816"/>
    </source>
</evidence>
<sequence length="161" mass="17969">MPTGGDPHAHFHNTMFNMVVTDDGHVGSLDTKQLRSRVHEFGAYFQAILAQELRKIGIAQTYDANEQATVVSAVPQEISDFFSKGRRNVLKAAQSYASEQGLEWDKLSIERKQKMLSMAGLAARLGKDLDADDHDIWKRQAKELGWVEQSLMGPEIDPGLD</sequence>
<dbReference type="AlphaFoldDB" id="A0AAC9SSW6"/>